<gene>
    <name evidence="1" type="ORF">AFIC_000111</name>
</gene>
<organism evidence="1 2">
    <name type="scientific">Afipia carboxydohydrogena</name>
    <name type="common">Pseudomonas carboxydohydrogena</name>
    <dbReference type="NCBI Taxonomy" id="290"/>
    <lineage>
        <taxon>Bacteria</taxon>
        <taxon>Pseudomonadati</taxon>
        <taxon>Pseudomonadota</taxon>
        <taxon>Alphaproteobacteria</taxon>
        <taxon>Hyphomicrobiales</taxon>
        <taxon>Nitrobacteraceae</taxon>
        <taxon>Afipia</taxon>
    </lineage>
</organism>
<dbReference type="EMBL" id="CP113162">
    <property type="protein sequence ID" value="WEF51669.1"/>
    <property type="molecule type" value="Genomic_DNA"/>
</dbReference>
<evidence type="ECO:0000313" key="2">
    <source>
        <dbReference type="Proteomes" id="UP001213907"/>
    </source>
</evidence>
<protein>
    <submittedName>
        <fullName evidence="1">Uncharacterized protein</fullName>
    </submittedName>
</protein>
<name>A0ABY8BNW4_AFICR</name>
<sequence length="440" mass="47652">MSTHTSADETNAEVILPMESSSNAESAVLSSESVTDVDTLSVKALPTSFSNVGFTLPAKQARDAWRAVAAVKDRDDFCLFVSEDCIRFSAAANGESLDVEYKLDPSLKPRLGATQLSFDIETKGLAALGVIDTEGDVTFKFPEIDLAVGSTGAFIITVADAFTVNWDYVLTAATPVGQPPDERPSDVSEEGRPIDPRVLRKVISRLRDFTAEENVMGSDYTAVQVGGGAARAGIHGAGCEIISTEIKDISFSVERKLAGSINTLLGILAPERTTLCSNEERQKLTDGQMTISVKQGEYVPALPKLQNPVAQIRSDGFVFDEALTRIRAQIKNQKRTDDVVVEMVLSPDDQTLTFATEVNGGVARVAANVTAGTGDLTPTSLKFFNYLFEKLDVEIQTVVEIAVFKNAVSFIQDHDKESYRTLIAPRREKQPEAQFVQVDG</sequence>
<keyword evidence="2" id="KW-1185">Reference proteome</keyword>
<evidence type="ECO:0000313" key="1">
    <source>
        <dbReference type="EMBL" id="WEF51669.1"/>
    </source>
</evidence>
<accession>A0ABY8BNW4</accession>
<reference evidence="1 2" key="1">
    <citation type="submission" date="2022-11" db="EMBL/GenBank/DDBJ databases">
        <authorList>
            <person name="Siebert D."/>
            <person name="Busche T."/>
            <person name="Saydam E."/>
            <person name="Kalinowski J."/>
            <person name="Ruckert C."/>
            <person name="Blombach B."/>
        </authorList>
    </citation>
    <scope>NUCLEOTIDE SEQUENCE [LARGE SCALE GENOMIC DNA]</scope>
    <source>
        <strain evidence="1 2">DSM 1083</strain>
    </source>
</reference>
<dbReference type="Proteomes" id="UP001213907">
    <property type="component" value="Chromosome"/>
</dbReference>
<dbReference type="RefSeq" id="WP_275247259.1">
    <property type="nucleotide sequence ID" value="NZ_BAABDX010000001.1"/>
</dbReference>
<proteinExistence type="predicted"/>